<dbReference type="Pfam" id="PF01764">
    <property type="entry name" value="Lipase_3"/>
    <property type="match status" value="1"/>
</dbReference>
<dbReference type="AlphaFoldDB" id="A0A087H7U6"/>
<feature type="region of interest" description="Disordered" evidence="2">
    <location>
        <begin position="174"/>
        <end position="206"/>
    </location>
</feature>
<dbReference type="Gramene" id="KFK38198">
    <property type="protein sequence ID" value="KFK38198"/>
    <property type="gene ID" value="AALP_AA3G081900"/>
</dbReference>
<keyword evidence="1" id="KW-0378">Hydrolase</keyword>
<dbReference type="eggNOG" id="ENOG502QQK6">
    <property type="taxonomic scope" value="Eukaryota"/>
</dbReference>
<feature type="compositionally biased region" description="Polar residues" evidence="2">
    <location>
        <begin position="176"/>
        <end position="192"/>
    </location>
</feature>
<keyword evidence="3" id="KW-1133">Transmembrane helix</keyword>
<dbReference type="Gene3D" id="3.40.50.300">
    <property type="entry name" value="P-loop containing nucleotide triphosphate hydrolases"/>
    <property type="match status" value="1"/>
</dbReference>
<proteinExistence type="predicted"/>
<dbReference type="EMBL" id="CM002871">
    <property type="protein sequence ID" value="KFK38198.1"/>
    <property type="molecule type" value="Genomic_DNA"/>
</dbReference>
<dbReference type="SUPFAM" id="SSF52540">
    <property type="entry name" value="P-loop containing nucleoside triphosphate hydrolases"/>
    <property type="match status" value="1"/>
</dbReference>
<organism evidence="5 6">
    <name type="scientific">Arabis alpina</name>
    <name type="common">Alpine rock-cress</name>
    <dbReference type="NCBI Taxonomy" id="50452"/>
    <lineage>
        <taxon>Eukaryota</taxon>
        <taxon>Viridiplantae</taxon>
        <taxon>Streptophyta</taxon>
        <taxon>Embryophyta</taxon>
        <taxon>Tracheophyta</taxon>
        <taxon>Spermatophyta</taxon>
        <taxon>Magnoliopsida</taxon>
        <taxon>eudicotyledons</taxon>
        <taxon>Gunneridae</taxon>
        <taxon>Pentapetalae</taxon>
        <taxon>rosids</taxon>
        <taxon>malvids</taxon>
        <taxon>Brassicales</taxon>
        <taxon>Brassicaceae</taxon>
        <taxon>Arabideae</taxon>
        <taxon>Arabis</taxon>
    </lineage>
</organism>
<dbReference type="PANTHER" id="PTHR47523:SF1">
    <property type="entry name" value="F21O3.11 PROTEIN"/>
    <property type="match status" value="1"/>
</dbReference>
<evidence type="ECO:0000256" key="1">
    <source>
        <dbReference type="ARBA" id="ARBA00022801"/>
    </source>
</evidence>
<name>A0A087H7U6_ARAAL</name>
<keyword evidence="3" id="KW-0812">Transmembrane</keyword>
<sequence length="1006" mass="111251">MESIQSRVESWIRDQRARFLRVSWGPLQWRFRWPPWNGGDADQRVKIRREYEKRKKQIQDLCLALKSESVEDLQDLLCCMVLSECVYKRPASEMVRAVNKFKADFGGQFISLERVQPSSDHVPHRYLLAEAGDTLFASFVGTKQYKDIMADANILQGHIFHDDVAEDECVAEPIQSEPQKSNGEGRNPLNSKAKQHRQKPKPAAHRGFLARAKGIPALELYRLAQKKKRKLVLCGHSLGGAVAALATLAILRVVAASSTKKENGNIHVKCITFSQPPVGNAALRDYVHEKGWHHFFKSYCIPEDLVPRILSPAYFHHYNEQRMSMAGETEATDSSLSKKNGQSEAEKTKGKEYEQLVIGVGPVQNSFWRLSRLVPLEAVRKQLDRYRGKKVDPAESSPIQDVVIEPQSLEIEEGRDGISLKPLPGTGNGQTDSGRSEGKTDSSNGFGNSWGRVPSLPSYVPFGELYLLGTASVESLSEGEYSKLTSVRSVITELRERLQSHSMKSYRSRFQRIHDLCMDIEGFFGVDQQKQFPHLQQWLGLAVGGSVELGHIVESPIIRTATSIAPLGWKGVPGDKNAEPLKVDITGFGLHLCSFVHAQVNGNWCLTSVESFPSTPAYSSDNVEQSELQKIRVTIGAPLKRPPSNQIVEDPLVPFFSSVDSNTGLLNEGINLGFFQEETFVRPEGLEDLYIFCTSDFTTVAKEVEVRTRRVRLLGLEGAGKTSLFRAILGQSMLSTMTHVENLQIQSDVQECMVGGVCYSDTVGVNLQELQLEASRFREELWKGVRNLSKKIDLIILVHNLSHRIPRYQNSTTQQHQQQPALALLLDEVKSLGIPWVLAITNKFSVSAHQQKSIIEAVLQAYQASPSTTGIVNSIPYVISGSGSSSLPWAAVNAGNEGSVGAQKLIFAPFDLVKKPFQRKDTVFPVDGVNSLCQLVHRVLQTQEEACFQELARDRLLVELAKDRAVDGSQAKSSSMSAAAVGASLGAGLGFVLAVVMGAGSALRKP</sequence>
<evidence type="ECO:0000256" key="3">
    <source>
        <dbReference type="SAM" id="Phobius"/>
    </source>
</evidence>
<feature type="compositionally biased region" description="Polar residues" evidence="2">
    <location>
        <begin position="332"/>
        <end position="343"/>
    </location>
</feature>
<dbReference type="InterPro" id="IPR027417">
    <property type="entry name" value="P-loop_NTPase"/>
</dbReference>
<reference evidence="6" key="1">
    <citation type="journal article" date="2015" name="Nat. Plants">
        <title>Genome expansion of Arabis alpina linked with retrotransposition and reduced symmetric DNA methylation.</title>
        <authorList>
            <person name="Willing E.M."/>
            <person name="Rawat V."/>
            <person name="Mandakova T."/>
            <person name="Maumus F."/>
            <person name="James G.V."/>
            <person name="Nordstroem K.J."/>
            <person name="Becker C."/>
            <person name="Warthmann N."/>
            <person name="Chica C."/>
            <person name="Szarzynska B."/>
            <person name="Zytnicki M."/>
            <person name="Albani M.C."/>
            <person name="Kiefer C."/>
            <person name="Bergonzi S."/>
            <person name="Castaings L."/>
            <person name="Mateos J.L."/>
            <person name="Berns M.C."/>
            <person name="Bujdoso N."/>
            <person name="Piofczyk T."/>
            <person name="de Lorenzo L."/>
            <person name="Barrero-Sicilia C."/>
            <person name="Mateos I."/>
            <person name="Piednoel M."/>
            <person name="Hagmann J."/>
            <person name="Chen-Min-Tao R."/>
            <person name="Iglesias-Fernandez R."/>
            <person name="Schuster S.C."/>
            <person name="Alonso-Blanco C."/>
            <person name="Roudier F."/>
            <person name="Carbonero P."/>
            <person name="Paz-Ares J."/>
            <person name="Davis S.J."/>
            <person name="Pecinka A."/>
            <person name="Quesneville H."/>
            <person name="Colot V."/>
            <person name="Lysak M.A."/>
            <person name="Weigel D."/>
            <person name="Coupland G."/>
            <person name="Schneeberger K."/>
        </authorList>
    </citation>
    <scope>NUCLEOTIDE SEQUENCE [LARGE SCALE GENOMIC DNA]</scope>
    <source>
        <strain evidence="6">cv. Pajares</strain>
    </source>
</reference>
<keyword evidence="6" id="KW-1185">Reference proteome</keyword>
<dbReference type="InterPro" id="IPR029058">
    <property type="entry name" value="AB_hydrolase_fold"/>
</dbReference>
<dbReference type="PANTHER" id="PTHR47523">
    <property type="entry name" value="F21O3.11 PROTEIN"/>
    <property type="match status" value="1"/>
</dbReference>
<accession>A0A087H7U6</accession>
<dbReference type="OMA" id="DYFKSYC"/>
<dbReference type="OrthoDB" id="438440at2759"/>
<feature type="domain" description="Fungal lipase-type" evidence="4">
    <location>
        <begin position="201"/>
        <end position="309"/>
    </location>
</feature>
<keyword evidence="3" id="KW-0472">Membrane</keyword>
<dbReference type="GO" id="GO:0016787">
    <property type="term" value="F:hydrolase activity"/>
    <property type="evidence" value="ECO:0007669"/>
    <property type="project" value="UniProtKB-KW"/>
</dbReference>
<gene>
    <name evidence="5" type="ordered locus">AALP_Aa3g081900</name>
</gene>
<evidence type="ECO:0000313" key="6">
    <source>
        <dbReference type="Proteomes" id="UP000029120"/>
    </source>
</evidence>
<dbReference type="GO" id="GO:0006629">
    <property type="term" value="P:lipid metabolic process"/>
    <property type="evidence" value="ECO:0007669"/>
    <property type="project" value="InterPro"/>
</dbReference>
<dbReference type="SUPFAM" id="SSF53474">
    <property type="entry name" value="alpha/beta-Hydrolases"/>
    <property type="match status" value="1"/>
</dbReference>
<feature type="region of interest" description="Disordered" evidence="2">
    <location>
        <begin position="326"/>
        <end position="351"/>
    </location>
</feature>
<dbReference type="InterPro" id="IPR002921">
    <property type="entry name" value="Fungal_lipase-type"/>
</dbReference>
<feature type="compositionally biased region" description="Basic residues" evidence="2">
    <location>
        <begin position="193"/>
        <end position="204"/>
    </location>
</feature>
<dbReference type="Proteomes" id="UP000029120">
    <property type="component" value="Chromosome 3"/>
</dbReference>
<protein>
    <recommendedName>
        <fullName evidence="4">Fungal lipase-type domain-containing protein</fullName>
    </recommendedName>
</protein>
<dbReference type="Gene3D" id="3.40.50.1820">
    <property type="entry name" value="alpha/beta hydrolase"/>
    <property type="match status" value="1"/>
</dbReference>
<feature type="transmembrane region" description="Helical" evidence="3">
    <location>
        <begin position="979"/>
        <end position="1003"/>
    </location>
</feature>
<feature type="region of interest" description="Disordered" evidence="2">
    <location>
        <begin position="413"/>
        <end position="449"/>
    </location>
</feature>
<evidence type="ECO:0000256" key="2">
    <source>
        <dbReference type="SAM" id="MobiDB-lite"/>
    </source>
</evidence>
<evidence type="ECO:0000313" key="5">
    <source>
        <dbReference type="EMBL" id="KFK38198.1"/>
    </source>
</evidence>
<evidence type="ECO:0000259" key="4">
    <source>
        <dbReference type="Pfam" id="PF01764"/>
    </source>
</evidence>